<reference evidence="4" key="1">
    <citation type="submission" date="2017-10" db="EMBL/GenBank/DDBJ databases">
        <title>Isolation and characterization of a group of new proteus bacteriophages.</title>
        <authorList>
            <person name="Kozlova Y.N."/>
            <person name="Morozova V.V."/>
            <person name="Babkin I.V."/>
            <person name="Tikunova N.V."/>
            <person name="Bokovaya O.V."/>
            <person name="Shedko E.D."/>
        </authorList>
    </citation>
    <scope>NUCLEOTIDE SEQUENCE [LARGE SCALE GENOMIC DNA]</scope>
</reference>
<dbReference type="GeneID" id="40097237"/>
<dbReference type="Gene3D" id="3.30.200.190">
    <property type="match status" value="1"/>
</dbReference>
<dbReference type="RefSeq" id="YP_009620584.1">
    <property type="nucleotide sequence ID" value="NC_042090.1"/>
</dbReference>
<evidence type="ECO:0000259" key="2">
    <source>
        <dbReference type="Pfam" id="PF21430"/>
    </source>
</evidence>
<evidence type="ECO:0000313" key="4">
    <source>
        <dbReference type="Proteomes" id="UP000241842"/>
    </source>
</evidence>
<proteinExistence type="predicted"/>
<organism evidence="3 4">
    <name type="scientific">Proteus phage PM135</name>
    <dbReference type="NCBI Taxonomy" id="2048008"/>
    <lineage>
        <taxon>Viruses</taxon>
        <taxon>Duplodnaviria</taxon>
        <taxon>Heunggongvirae</taxon>
        <taxon>Uroviricota</taxon>
        <taxon>Caudoviricetes</taxon>
        <taxon>Demerecviridae</taxon>
        <taxon>Novosibvirus</taxon>
        <taxon>Novosibvirus PM135</taxon>
    </lineage>
</organism>
<dbReference type="InterPro" id="IPR048415">
    <property type="entry name" value="DTP-pb9_B-dom"/>
</dbReference>
<evidence type="ECO:0000313" key="3">
    <source>
        <dbReference type="EMBL" id="ATW69900.1"/>
    </source>
</evidence>
<evidence type="ECO:0000259" key="1">
    <source>
        <dbReference type="Pfam" id="PF21425"/>
    </source>
</evidence>
<dbReference type="Gene3D" id="2.40.30.290">
    <property type="match status" value="1"/>
</dbReference>
<sequence length="204" mass="23284">MRLPDPYTDSHAPGFERVTLVDNDPVLRDEMPDNTVFEVRNKGQYWSFELKYTELFEDEFRILESAILRYKSKGGFMDVLLPQFEGSRAMGDFVNATVDVGSSNSELILNIPKLTGLPEVGDLFKLSNNYKIYKITEVERTGENSLKIGIYPELVVLPSKSSKPQFHGILFQTKITNIDNWNSTLTPDGVYESVTLQFRESRSK</sequence>
<name>A0A2H4PRH2_9CAUD</name>
<dbReference type="Pfam" id="PF21425">
    <property type="entry name" value="DTP-pb9_A-dom_N"/>
    <property type="match status" value="1"/>
</dbReference>
<dbReference type="Proteomes" id="UP000241842">
    <property type="component" value="Segment"/>
</dbReference>
<keyword evidence="4" id="KW-1185">Reference proteome</keyword>
<protein>
    <submittedName>
        <fullName evidence="3">Distal tail protein</fullName>
    </submittedName>
</protein>
<dbReference type="EMBL" id="MG030347">
    <property type="protein sequence ID" value="ATW69900.1"/>
    <property type="molecule type" value="Genomic_DNA"/>
</dbReference>
<dbReference type="OrthoDB" id="14232at10239"/>
<accession>A0A2H4PRH2</accession>
<dbReference type="Pfam" id="PF21430">
    <property type="entry name" value="DTP-pb9_B-dom"/>
    <property type="match status" value="1"/>
</dbReference>
<feature type="domain" description="Distal tail protein pb9 B" evidence="2">
    <location>
        <begin position="86"/>
        <end position="169"/>
    </location>
</feature>
<feature type="domain" description="Distal tail protein pb9 A" evidence="1">
    <location>
        <begin position="3"/>
        <end position="84"/>
    </location>
</feature>
<dbReference type="InterPro" id="IPR048417">
    <property type="entry name" value="DTP-pb9_A-dom_N"/>
</dbReference>
<dbReference type="KEGG" id="vg:40097237"/>